<dbReference type="InterPro" id="IPR000859">
    <property type="entry name" value="CUB_dom"/>
</dbReference>
<sequence>RGCGGRIFNYAGSFTSPLYPNEYRNISTCFWDITVPTSMKVVVEFPVFDIGTKSTCNYNYNVVFMYDVTTDGEAVLANTYCGGDQPAPFVATSNRMIVKYISSMNNVGTGWRATFEGRVQ</sequence>
<dbReference type="Gene3D" id="2.60.120.290">
    <property type="entry name" value="Spermadhesin, CUB domain"/>
    <property type="match status" value="1"/>
</dbReference>
<dbReference type="PANTHER" id="PTHR24251">
    <property type="entry name" value="OVOCHYMASE-RELATED"/>
    <property type="match status" value="1"/>
</dbReference>
<comment type="caution">
    <text evidence="3">Lacks conserved residue(s) required for the propagation of feature annotation.</text>
</comment>
<feature type="domain" description="CUB" evidence="4">
    <location>
        <begin position="3"/>
        <end position="118"/>
    </location>
</feature>
<organism evidence="5 6">
    <name type="scientific">Heterotrigona itama</name>
    <dbReference type="NCBI Taxonomy" id="395501"/>
    <lineage>
        <taxon>Eukaryota</taxon>
        <taxon>Metazoa</taxon>
        <taxon>Ecdysozoa</taxon>
        <taxon>Arthropoda</taxon>
        <taxon>Hexapoda</taxon>
        <taxon>Insecta</taxon>
        <taxon>Pterygota</taxon>
        <taxon>Neoptera</taxon>
        <taxon>Endopterygota</taxon>
        <taxon>Hymenoptera</taxon>
        <taxon>Apocrita</taxon>
        <taxon>Aculeata</taxon>
        <taxon>Apoidea</taxon>
        <taxon>Anthophila</taxon>
        <taxon>Apidae</taxon>
        <taxon>Heterotrigona</taxon>
    </lineage>
</organism>
<evidence type="ECO:0000259" key="4">
    <source>
        <dbReference type="PROSITE" id="PS01180"/>
    </source>
</evidence>
<protein>
    <recommendedName>
        <fullName evidence="4">CUB domain-containing protein</fullName>
    </recommendedName>
</protein>
<dbReference type="AlphaFoldDB" id="A0A6V7HCS0"/>
<keyword evidence="2" id="KW-1015">Disulfide bond</keyword>
<comment type="caution">
    <text evidence="5">The sequence shown here is derived from an EMBL/GenBank/DDBJ whole genome shotgun (WGS) entry which is preliminary data.</text>
</comment>
<keyword evidence="1" id="KW-0677">Repeat</keyword>
<dbReference type="OrthoDB" id="7611901at2759"/>
<keyword evidence="6" id="KW-1185">Reference proteome</keyword>
<evidence type="ECO:0000313" key="6">
    <source>
        <dbReference type="Proteomes" id="UP000752696"/>
    </source>
</evidence>
<evidence type="ECO:0000256" key="2">
    <source>
        <dbReference type="ARBA" id="ARBA00023157"/>
    </source>
</evidence>
<dbReference type="Proteomes" id="UP000752696">
    <property type="component" value="Unassembled WGS sequence"/>
</dbReference>
<proteinExistence type="predicted"/>
<dbReference type="FunFam" id="2.60.120.290:FF:000005">
    <property type="entry name" value="Procollagen C-endopeptidase enhancer 1"/>
    <property type="match status" value="1"/>
</dbReference>
<dbReference type="EMBL" id="CAJDYZ010010303">
    <property type="protein sequence ID" value="CAD1477834.1"/>
    <property type="molecule type" value="Genomic_DNA"/>
</dbReference>
<accession>A0A6V7HCS0</accession>
<gene>
    <name evidence="5" type="ORF">MHI_LOCUS758709</name>
</gene>
<feature type="non-terminal residue" evidence="5">
    <location>
        <position position="120"/>
    </location>
</feature>
<dbReference type="SUPFAM" id="SSF49854">
    <property type="entry name" value="Spermadhesin, CUB domain"/>
    <property type="match status" value="1"/>
</dbReference>
<evidence type="ECO:0000313" key="5">
    <source>
        <dbReference type="EMBL" id="CAD1477834.1"/>
    </source>
</evidence>
<dbReference type="InterPro" id="IPR035914">
    <property type="entry name" value="Sperma_CUB_dom_sf"/>
</dbReference>
<name>A0A6V7HCS0_9HYME</name>
<evidence type="ECO:0000256" key="1">
    <source>
        <dbReference type="ARBA" id="ARBA00022737"/>
    </source>
</evidence>
<dbReference type="Pfam" id="PF00431">
    <property type="entry name" value="CUB"/>
    <property type="match status" value="1"/>
</dbReference>
<dbReference type="PROSITE" id="PS01180">
    <property type="entry name" value="CUB"/>
    <property type="match status" value="1"/>
</dbReference>
<dbReference type="CDD" id="cd00041">
    <property type="entry name" value="CUB"/>
    <property type="match status" value="1"/>
</dbReference>
<evidence type="ECO:0000256" key="3">
    <source>
        <dbReference type="PROSITE-ProRule" id="PRU00059"/>
    </source>
</evidence>
<dbReference type="SMART" id="SM00042">
    <property type="entry name" value="CUB"/>
    <property type="match status" value="1"/>
</dbReference>
<reference evidence="5" key="1">
    <citation type="submission" date="2020-07" db="EMBL/GenBank/DDBJ databases">
        <authorList>
            <person name="Nazaruddin N."/>
        </authorList>
    </citation>
    <scope>NUCLEOTIDE SEQUENCE</scope>
</reference>